<keyword evidence="6" id="KW-1185">Reference proteome</keyword>
<dbReference type="GO" id="GO:0016887">
    <property type="term" value="F:ATP hydrolysis activity"/>
    <property type="evidence" value="ECO:0007669"/>
    <property type="project" value="InterPro"/>
</dbReference>
<dbReference type="GO" id="GO:1903806">
    <property type="term" value="P:L-isoleucine import across plasma membrane"/>
    <property type="evidence" value="ECO:0007669"/>
    <property type="project" value="TreeGrafter"/>
</dbReference>
<dbReference type="FunFam" id="3.40.50.300:FF:000421">
    <property type="entry name" value="Branched-chain amino acid ABC transporter ATP-binding protein"/>
    <property type="match status" value="1"/>
</dbReference>
<evidence type="ECO:0000256" key="3">
    <source>
        <dbReference type="ARBA" id="ARBA00022840"/>
    </source>
</evidence>
<dbReference type="AlphaFoldDB" id="A0A0D5NGS8"/>
<dbReference type="KEGG" id="pbj:VN24_05585"/>
<dbReference type="GO" id="GO:0015192">
    <property type="term" value="F:L-phenylalanine transmembrane transporter activity"/>
    <property type="evidence" value="ECO:0007669"/>
    <property type="project" value="TreeGrafter"/>
</dbReference>
<keyword evidence="2" id="KW-0547">Nucleotide-binding</keyword>
<dbReference type="RefSeq" id="WP_045669583.1">
    <property type="nucleotide sequence ID" value="NZ_CP011058.1"/>
</dbReference>
<dbReference type="GO" id="GO:0005524">
    <property type="term" value="F:ATP binding"/>
    <property type="evidence" value="ECO:0007669"/>
    <property type="project" value="UniProtKB-KW"/>
</dbReference>
<dbReference type="HOGENOM" id="CLU_000604_1_2_9"/>
<dbReference type="PROSITE" id="PS50893">
    <property type="entry name" value="ABC_TRANSPORTER_2"/>
    <property type="match status" value="1"/>
</dbReference>
<proteinExistence type="predicted"/>
<keyword evidence="1" id="KW-0813">Transport</keyword>
<dbReference type="GO" id="GO:0015808">
    <property type="term" value="P:L-alanine transport"/>
    <property type="evidence" value="ECO:0007669"/>
    <property type="project" value="TreeGrafter"/>
</dbReference>
<dbReference type="EMBL" id="CP011058">
    <property type="protein sequence ID" value="AJY74147.1"/>
    <property type="molecule type" value="Genomic_DNA"/>
</dbReference>
<dbReference type="GO" id="GO:0015188">
    <property type="term" value="F:L-isoleucine transmembrane transporter activity"/>
    <property type="evidence" value="ECO:0007669"/>
    <property type="project" value="TreeGrafter"/>
</dbReference>
<dbReference type="InterPro" id="IPR003439">
    <property type="entry name" value="ABC_transporter-like_ATP-bd"/>
</dbReference>
<organism evidence="5 6">
    <name type="scientific">Paenibacillus beijingensis</name>
    <dbReference type="NCBI Taxonomy" id="1126833"/>
    <lineage>
        <taxon>Bacteria</taxon>
        <taxon>Bacillati</taxon>
        <taxon>Bacillota</taxon>
        <taxon>Bacilli</taxon>
        <taxon>Bacillales</taxon>
        <taxon>Paenibacillaceae</taxon>
        <taxon>Paenibacillus</taxon>
    </lineage>
</organism>
<reference evidence="6" key="2">
    <citation type="submission" date="2015-03" db="EMBL/GenBank/DDBJ databases">
        <title>Genome sequence of Paenibacillus beijingensis strain DSM 24997T.</title>
        <authorList>
            <person name="Kwak Y."/>
            <person name="Shin J.-H."/>
        </authorList>
    </citation>
    <scope>NUCLEOTIDE SEQUENCE [LARGE SCALE GENOMIC DNA]</scope>
    <source>
        <strain evidence="6">DSM 24997</strain>
    </source>
</reference>
<keyword evidence="3" id="KW-0067">ATP-binding</keyword>
<sequence length="259" mass="28734">MLLETRNLTKRFGGLTAVNGVSMHVREGEILGLIGPNGAGKTTMFNLLTGVQKASEGSVHFLGKEITRIPVHSIALMGMARTFQNIKLFGSLSVIDNVKIALYPKSQLRMLNSILKTPKYRAETKRIEDKAYELLLLFGLESKANYQADSLPYGEQRYLEIIRALATEPKLLILDEPGAGMNGAESDRLVEHIRTIRKAGHTVLLIEHDMNVIMEVCDRIYVIDFGEKIAEGVPSEIRTHPKVIQAYLGEEDDDDAGNS</sequence>
<evidence type="ECO:0000256" key="1">
    <source>
        <dbReference type="ARBA" id="ARBA00022448"/>
    </source>
</evidence>
<dbReference type="PANTHER" id="PTHR45772:SF7">
    <property type="entry name" value="AMINO ACID ABC TRANSPORTER ATP-BINDING PROTEIN"/>
    <property type="match status" value="1"/>
</dbReference>
<dbReference type="Pfam" id="PF00005">
    <property type="entry name" value="ABC_tran"/>
    <property type="match status" value="1"/>
</dbReference>
<reference evidence="5 6" key="1">
    <citation type="journal article" date="2015" name="J. Biotechnol.">
        <title>Complete genome sequence of Paenibacillus beijingensis 7188(T) (=DSM 24997(T)), a novel rhizobacterium from jujube garden soil.</title>
        <authorList>
            <person name="Kwak Y."/>
            <person name="Shin J.H."/>
        </authorList>
    </citation>
    <scope>NUCLEOTIDE SEQUENCE [LARGE SCALE GENOMIC DNA]</scope>
    <source>
        <strain evidence="5 6">DSM 24997</strain>
    </source>
</reference>
<feature type="domain" description="ABC transporter" evidence="4">
    <location>
        <begin position="3"/>
        <end position="250"/>
    </location>
</feature>
<dbReference type="InterPro" id="IPR032823">
    <property type="entry name" value="BCA_ABC_TP_C"/>
</dbReference>
<dbReference type="PANTHER" id="PTHR45772">
    <property type="entry name" value="CONSERVED COMPONENT OF ABC TRANSPORTER FOR NATURAL AMINO ACIDS-RELATED"/>
    <property type="match status" value="1"/>
</dbReference>
<dbReference type="Proteomes" id="UP000032633">
    <property type="component" value="Chromosome"/>
</dbReference>
<evidence type="ECO:0000313" key="6">
    <source>
        <dbReference type="Proteomes" id="UP000032633"/>
    </source>
</evidence>
<dbReference type="GO" id="GO:0042941">
    <property type="term" value="P:D-alanine transmembrane transport"/>
    <property type="evidence" value="ECO:0007669"/>
    <property type="project" value="TreeGrafter"/>
</dbReference>
<dbReference type="InterPro" id="IPR051120">
    <property type="entry name" value="ABC_AA/LPS_Transport"/>
</dbReference>
<gene>
    <name evidence="5" type="ORF">VN24_05585</name>
</gene>
<dbReference type="Pfam" id="PF12399">
    <property type="entry name" value="BCA_ABC_TP_C"/>
    <property type="match status" value="1"/>
</dbReference>
<dbReference type="GO" id="GO:1903805">
    <property type="term" value="P:L-valine import across plasma membrane"/>
    <property type="evidence" value="ECO:0007669"/>
    <property type="project" value="TreeGrafter"/>
</dbReference>
<dbReference type="Gene3D" id="3.40.50.300">
    <property type="entry name" value="P-loop containing nucleotide triphosphate hydrolases"/>
    <property type="match status" value="1"/>
</dbReference>
<evidence type="ECO:0000313" key="5">
    <source>
        <dbReference type="EMBL" id="AJY74147.1"/>
    </source>
</evidence>
<dbReference type="OrthoDB" id="9805514at2"/>
<dbReference type="SMART" id="SM00382">
    <property type="entry name" value="AAA"/>
    <property type="match status" value="1"/>
</dbReference>
<dbReference type="PATRIC" id="fig|1126833.4.peg.1209"/>
<dbReference type="CDD" id="cd03219">
    <property type="entry name" value="ABC_Mj1267_LivG_branched"/>
    <property type="match status" value="1"/>
</dbReference>
<dbReference type="STRING" id="1126833.VN24_05585"/>
<dbReference type="InterPro" id="IPR003593">
    <property type="entry name" value="AAA+_ATPase"/>
</dbReference>
<dbReference type="GO" id="GO:0005304">
    <property type="term" value="F:L-valine transmembrane transporter activity"/>
    <property type="evidence" value="ECO:0007669"/>
    <property type="project" value="TreeGrafter"/>
</dbReference>
<accession>A0A0D5NGS8</accession>
<evidence type="ECO:0000256" key="2">
    <source>
        <dbReference type="ARBA" id="ARBA00022741"/>
    </source>
</evidence>
<evidence type="ECO:0000259" key="4">
    <source>
        <dbReference type="PROSITE" id="PS50893"/>
    </source>
</evidence>
<dbReference type="SUPFAM" id="SSF52540">
    <property type="entry name" value="P-loop containing nucleoside triphosphate hydrolases"/>
    <property type="match status" value="1"/>
</dbReference>
<protein>
    <recommendedName>
        <fullName evidence="4">ABC transporter domain-containing protein</fullName>
    </recommendedName>
</protein>
<dbReference type="GO" id="GO:0005886">
    <property type="term" value="C:plasma membrane"/>
    <property type="evidence" value="ECO:0007669"/>
    <property type="project" value="TreeGrafter"/>
</dbReference>
<dbReference type="InterPro" id="IPR027417">
    <property type="entry name" value="P-loop_NTPase"/>
</dbReference>
<name>A0A0D5NGS8_9BACL</name>